<name>A0A1N6MW22_9GAMM</name>
<evidence type="ECO:0000313" key="5">
    <source>
        <dbReference type="Proteomes" id="UP000224871"/>
    </source>
</evidence>
<dbReference type="AlphaFoldDB" id="A0A1N6MW22"/>
<organism evidence="3 4">
    <name type="scientific">Xenorhabdus innexi</name>
    <dbReference type="NCBI Taxonomy" id="290109"/>
    <lineage>
        <taxon>Bacteria</taxon>
        <taxon>Pseudomonadati</taxon>
        <taxon>Pseudomonadota</taxon>
        <taxon>Gammaproteobacteria</taxon>
        <taxon>Enterobacterales</taxon>
        <taxon>Morganellaceae</taxon>
        <taxon>Xenorhabdus</taxon>
    </lineage>
</organism>
<evidence type="ECO:0000256" key="1">
    <source>
        <dbReference type="SAM" id="SignalP"/>
    </source>
</evidence>
<evidence type="ECO:0000313" key="2">
    <source>
        <dbReference type="EMBL" id="PHM37531.1"/>
    </source>
</evidence>
<reference evidence="3" key="2">
    <citation type="submission" date="2016-12" db="EMBL/GenBank/DDBJ databases">
        <authorList>
            <person name="Song W.-J."/>
            <person name="Kurnit D.M."/>
        </authorList>
    </citation>
    <scope>NUCLEOTIDE SEQUENCE [LARGE SCALE GENOMIC DNA]</scope>
    <source>
        <strain evidence="3">HGB1681</strain>
    </source>
</reference>
<accession>A0A1N6MW22</accession>
<keyword evidence="1" id="KW-0732">Signal</keyword>
<dbReference type="OrthoDB" id="6465179at2"/>
<dbReference type="Proteomes" id="UP000224871">
    <property type="component" value="Unassembled WGS sequence"/>
</dbReference>
<reference evidence="4" key="1">
    <citation type="submission" date="2016-12" db="EMBL/GenBank/DDBJ databases">
        <authorList>
            <person name="Gaudriault S."/>
        </authorList>
    </citation>
    <scope>NUCLEOTIDE SEQUENCE [LARGE SCALE GENOMIC DNA]</scope>
    <source>
        <strain evidence="4">HGB1681 (deposited as PTA-6826 in the American Type Culture Collection)</strain>
    </source>
</reference>
<dbReference type="PROSITE" id="PS51257">
    <property type="entry name" value="PROKAR_LIPOPROTEIN"/>
    <property type="match status" value="1"/>
</dbReference>
<evidence type="ECO:0000313" key="4">
    <source>
        <dbReference type="Proteomes" id="UP000196435"/>
    </source>
</evidence>
<dbReference type="RefSeq" id="WP_086956219.1">
    <property type="nucleotide sequence ID" value="NZ_CAWNQC010000270.1"/>
</dbReference>
<dbReference type="Proteomes" id="UP000196435">
    <property type="component" value="Unassembled WGS sequence"/>
</dbReference>
<sequence length="148" mass="17298">MRIKRITSLIFLMVIGCSQALAHDFSYKSNIPADNKASEEYLKKRDELDNNNWQVDKLARENALAEKRAEEAKKYTRKDDSTAHFGFSYDLDNQKMSFPYHAKDWTHTGDRNRASQRKCYRETRQKLEKERGNAYSNTEISDVCGGNY</sequence>
<protein>
    <submittedName>
        <fullName evidence="3">Uncharacterized protein</fullName>
    </submittedName>
</protein>
<reference evidence="2 5" key="3">
    <citation type="journal article" date="2017" name="Nat. Microbiol.">
        <title>Natural product diversity associated with the nematode symbionts Photorhabdus and Xenorhabdus.</title>
        <authorList>
            <person name="Tobias N.J."/>
            <person name="Wolff H."/>
            <person name="Djahanschiri B."/>
            <person name="Grundmann F."/>
            <person name="Kronenwerth M."/>
            <person name="Shi Y.M."/>
            <person name="Simonyi S."/>
            <person name="Grun P."/>
            <person name="Shapiro-Ilan D."/>
            <person name="Pidot S.J."/>
            <person name="Stinear T.P."/>
            <person name="Ebersberger I."/>
            <person name="Bode H.B."/>
        </authorList>
    </citation>
    <scope>NUCLEOTIDE SEQUENCE [LARGE SCALE GENOMIC DNA]</scope>
    <source>
        <strain evidence="2 5">DSM 16336</strain>
    </source>
</reference>
<proteinExistence type="predicted"/>
<keyword evidence="5" id="KW-1185">Reference proteome</keyword>
<dbReference type="EMBL" id="FTLG01000080">
    <property type="protein sequence ID" value="SIP72987.1"/>
    <property type="molecule type" value="Genomic_DNA"/>
</dbReference>
<evidence type="ECO:0000313" key="3">
    <source>
        <dbReference type="EMBL" id="SIP72987.1"/>
    </source>
</evidence>
<feature type="chain" id="PRO_5012658681" evidence="1">
    <location>
        <begin position="23"/>
        <end position="148"/>
    </location>
</feature>
<gene>
    <name evidence="2" type="ORF">Xinn_00916</name>
    <name evidence="3" type="ORF">XIS1_1700038</name>
</gene>
<feature type="signal peptide" evidence="1">
    <location>
        <begin position="1"/>
        <end position="22"/>
    </location>
</feature>
<dbReference type="EMBL" id="NIBU01000007">
    <property type="protein sequence ID" value="PHM37531.1"/>
    <property type="molecule type" value="Genomic_DNA"/>
</dbReference>